<dbReference type="EMBL" id="QNVH01000005">
    <property type="protein sequence ID" value="TDA39889.1"/>
    <property type="molecule type" value="Genomic_DNA"/>
</dbReference>
<protein>
    <submittedName>
        <fullName evidence="2">Uncharacterized protein</fullName>
    </submittedName>
</protein>
<feature type="transmembrane region" description="Helical" evidence="1">
    <location>
        <begin position="37"/>
        <end position="60"/>
    </location>
</feature>
<reference evidence="2 3" key="1">
    <citation type="journal article" date="2019" name="Nat. Microbiol.">
        <title>Expanding anaerobic alkane metabolism in the domain of Archaea.</title>
        <authorList>
            <person name="Wang Y."/>
            <person name="Wegener G."/>
            <person name="Hou J."/>
            <person name="Wang F."/>
            <person name="Xiao X."/>
        </authorList>
    </citation>
    <scope>NUCLEOTIDE SEQUENCE [LARGE SCALE GENOMIC DNA]</scope>
    <source>
        <strain evidence="2">WYZ-LMO10</strain>
    </source>
</reference>
<sequence>MPYVQTLKAKILLLTISLFYDVTFIERIWTDPELSRAYVGLAGLLVAGTSGILYSLEYFLNIPVSLLPYSTAILIGTLMFLVGGFGRRIRLTFDATVSRENILSRGTVLCLVSDTKQSSSIIELLILSISRWGKDRLTEAESLLVYAHEIWRESLMKKGLGIVGQVPLPKDLLSKITSLQFNHTDRTKSD</sequence>
<evidence type="ECO:0000313" key="2">
    <source>
        <dbReference type="EMBL" id="TDA39889.1"/>
    </source>
</evidence>
<keyword evidence="1" id="KW-1133">Transmembrane helix</keyword>
<dbReference type="Proteomes" id="UP000315399">
    <property type="component" value="Unassembled WGS sequence"/>
</dbReference>
<name>A0A523BG18_9CREN</name>
<organism evidence="2 3">
    <name type="scientific">Thermoproteota archaeon</name>
    <dbReference type="NCBI Taxonomy" id="2056631"/>
    <lineage>
        <taxon>Archaea</taxon>
        <taxon>Thermoproteota</taxon>
    </lineage>
</organism>
<comment type="caution">
    <text evidence="2">The sequence shown here is derived from an EMBL/GenBank/DDBJ whole genome shotgun (WGS) entry which is preliminary data.</text>
</comment>
<proteinExistence type="predicted"/>
<dbReference type="AlphaFoldDB" id="A0A523BG18"/>
<evidence type="ECO:0000256" key="1">
    <source>
        <dbReference type="SAM" id="Phobius"/>
    </source>
</evidence>
<accession>A0A523BG18</accession>
<gene>
    <name evidence="2" type="ORF">DSO08_00995</name>
</gene>
<evidence type="ECO:0000313" key="3">
    <source>
        <dbReference type="Proteomes" id="UP000315399"/>
    </source>
</evidence>
<feature type="transmembrane region" description="Helical" evidence="1">
    <location>
        <begin position="66"/>
        <end position="85"/>
    </location>
</feature>
<keyword evidence="1" id="KW-0472">Membrane</keyword>
<keyword evidence="1" id="KW-0812">Transmembrane</keyword>